<name>U6Q1C8_9NEIS</name>
<evidence type="ECO:0000313" key="4">
    <source>
        <dbReference type="Proteomes" id="UP000017813"/>
    </source>
</evidence>
<proteinExistence type="predicted"/>
<gene>
    <name evidence="3" type="ORF">HMPREF9021_02658</name>
</gene>
<dbReference type="Proteomes" id="UP000017813">
    <property type="component" value="Unassembled WGS sequence"/>
</dbReference>
<reference evidence="3 4" key="1">
    <citation type="submission" date="2010-03" db="EMBL/GenBank/DDBJ databases">
        <authorList>
            <consortium name="The Broad Institute Genome Sequencing Platform"/>
            <person name="Ward D."/>
            <person name="Earl A."/>
            <person name="Feldgarden M."/>
            <person name="Gevers D."/>
            <person name="Young S."/>
            <person name="Zeng Q."/>
            <person name="Koehrsen M."/>
            <person name="Alvarado L."/>
            <person name="Berlin A.M."/>
            <person name="Borenstein D."/>
            <person name="Chapman S.B."/>
            <person name="Chen Z."/>
            <person name="Engels R."/>
            <person name="Freedman E."/>
            <person name="Gellesch M."/>
            <person name="Goldberg J."/>
            <person name="Griggs A."/>
            <person name="Gujja S."/>
            <person name="Heilman E.R."/>
            <person name="Heiman D.I."/>
            <person name="Hepburn T.A."/>
            <person name="Howarth C."/>
            <person name="Jen D."/>
            <person name="Larson L."/>
            <person name="Mehta T."/>
            <person name="Park D."/>
            <person name="Pearson M."/>
            <person name="Richards J."/>
            <person name="Roberts A."/>
            <person name="Saif S."/>
            <person name="Shea T.D."/>
            <person name="Shenoy N."/>
            <person name="Sisk P."/>
            <person name="Stolte C."/>
            <person name="Sykes S.N."/>
            <person name="Walk T."/>
            <person name="White J."/>
            <person name="Yandava C."/>
            <person name="Izard J."/>
            <person name="Baranova O.V."/>
            <person name="Blanton J.M."/>
            <person name="Tanner A.C."/>
            <person name="Dewhirst F."/>
            <person name="Haas B."/>
            <person name="Nusbaum C."/>
            <person name="Birren B."/>
        </authorList>
    </citation>
    <scope>NUCLEOTIDE SEQUENCE [LARGE SCALE GENOMIC DNA]</scope>
    <source>
        <strain evidence="3 4">ATCC 29453</strain>
    </source>
</reference>
<keyword evidence="1" id="KW-0472">Membrane</keyword>
<comment type="caution">
    <text evidence="3">The sequence shown here is derived from an EMBL/GenBank/DDBJ whole genome shotgun (WGS) entry which is preliminary data.</text>
</comment>
<evidence type="ECO:0000313" key="3">
    <source>
        <dbReference type="EMBL" id="EJZ50098.1"/>
    </source>
</evidence>
<dbReference type="AlphaFoldDB" id="U6Q1C8"/>
<dbReference type="HOGENOM" id="CLU_199108_0_0_4"/>
<reference evidence="3 4" key="2">
    <citation type="submission" date="2011-10" db="EMBL/GenBank/DDBJ databases">
        <title>The Genome Sequence of Simonsiella muelleri ATCC 29453.</title>
        <authorList>
            <consortium name="The Broad Institute Genome Sequencing Platform"/>
            <consortium name="The Broad Institute Genome Sequencing Center for Infectious Disease"/>
            <person name="Earl A."/>
            <person name="Ward D."/>
            <person name="Feldgarden M."/>
            <person name="Gevers D."/>
            <person name="Izard J."/>
            <person name="Baranova O.V."/>
            <person name="Blanton J.M."/>
            <person name="Tanner A.C."/>
            <person name="Dewhirst F."/>
            <person name="Young S.K."/>
            <person name="Zeng Q."/>
            <person name="Gargeya S."/>
            <person name="Fitzgerald M."/>
            <person name="Haas B."/>
            <person name="Abouelleil A."/>
            <person name="Alvarado L."/>
            <person name="Arachchi H.M."/>
            <person name="Berlin A."/>
            <person name="Brown A."/>
            <person name="Chapman S.B."/>
            <person name="Chen Z."/>
            <person name="Dunbar C."/>
            <person name="Freedman E."/>
            <person name="Gearin G."/>
            <person name="Goldberg J."/>
            <person name="Griggs A."/>
            <person name="Gujja S."/>
            <person name="Heiman D."/>
            <person name="Howarth C."/>
            <person name="Larson L."/>
            <person name="Lui A."/>
            <person name="MacDonald P.J.P."/>
            <person name="Montmayeur A."/>
            <person name="Murphy C."/>
            <person name="Neiman D."/>
            <person name="Pearson M."/>
            <person name="Priest M."/>
            <person name="Roberts A."/>
            <person name="Saif S."/>
            <person name="Shea T."/>
            <person name="Shenoy N."/>
            <person name="Sisk P."/>
            <person name="Stolte C."/>
            <person name="Sykes S."/>
            <person name="Wortman J."/>
            <person name="Nusbaum C."/>
            <person name="Birren B."/>
        </authorList>
    </citation>
    <scope>NUCLEOTIDE SEQUENCE [LARGE SCALE GENOMIC DNA]</scope>
    <source>
        <strain evidence="3 4">ATCC 29453</strain>
    </source>
</reference>
<feature type="chain" id="PRO_5004677855" evidence="2">
    <location>
        <begin position="35"/>
        <end position="76"/>
    </location>
</feature>
<evidence type="ECO:0000256" key="2">
    <source>
        <dbReference type="SAM" id="SignalP"/>
    </source>
</evidence>
<sequence length="76" mass="8056">MKMMNKLKKYAPRINAVKVVTGTGLMSLAISANAALPDDVKNAISAAKADGLEAGWLVVSVIAALFVMSIVKRLLR</sequence>
<dbReference type="RefSeq" id="WP_002643007.1">
    <property type="nucleotide sequence ID" value="NZ_JH815313.1"/>
</dbReference>
<organism evidence="3 4">
    <name type="scientific">Simonsiella muelleri ATCC 29453</name>
    <dbReference type="NCBI Taxonomy" id="641147"/>
    <lineage>
        <taxon>Bacteria</taxon>
        <taxon>Pseudomonadati</taxon>
        <taxon>Pseudomonadota</taxon>
        <taxon>Betaproteobacteria</taxon>
        <taxon>Neisseriales</taxon>
        <taxon>Neisseriaceae</taxon>
        <taxon>Simonsiella</taxon>
    </lineage>
</organism>
<dbReference type="Pfam" id="PF05356">
    <property type="entry name" value="Phage_Coat_B"/>
    <property type="match status" value="1"/>
</dbReference>
<keyword evidence="1" id="KW-0812">Transmembrane</keyword>
<evidence type="ECO:0000256" key="1">
    <source>
        <dbReference type="SAM" id="Phobius"/>
    </source>
</evidence>
<accession>U6Q1C8</accession>
<protein>
    <submittedName>
        <fullName evidence="3">Uncharacterized protein</fullName>
    </submittedName>
</protein>
<feature type="transmembrane region" description="Helical" evidence="1">
    <location>
        <begin position="54"/>
        <end position="75"/>
    </location>
</feature>
<keyword evidence="1" id="KW-1133">Transmembrane helix</keyword>
<dbReference type="OrthoDB" id="8607293at2"/>
<dbReference type="eggNOG" id="ENOG50315N4">
    <property type="taxonomic scope" value="Bacteria"/>
</dbReference>
<dbReference type="InterPro" id="IPR008020">
    <property type="entry name" value="G8P"/>
</dbReference>
<keyword evidence="2" id="KW-0732">Signal</keyword>
<keyword evidence="4" id="KW-1185">Reference proteome</keyword>
<feature type="signal peptide" evidence="2">
    <location>
        <begin position="1"/>
        <end position="34"/>
    </location>
</feature>
<dbReference type="EMBL" id="ADCY02000063">
    <property type="protein sequence ID" value="EJZ50098.1"/>
    <property type="molecule type" value="Genomic_DNA"/>
</dbReference>
<dbReference type="STRING" id="641147.HMPREF9021_02658"/>